<dbReference type="InterPro" id="IPR040582">
    <property type="entry name" value="OB_MalK-like"/>
</dbReference>
<name>A0A9X2GC91_9MICO</name>
<dbReference type="PANTHER" id="PTHR43875">
    <property type="entry name" value="MALTODEXTRIN IMPORT ATP-BINDING PROTEIN MSMX"/>
    <property type="match status" value="1"/>
</dbReference>
<feature type="domain" description="MalK-like OB fold" evidence="1">
    <location>
        <begin position="75"/>
        <end position="124"/>
    </location>
</feature>
<dbReference type="AlphaFoldDB" id="A0A9X2GC91"/>
<dbReference type="GO" id="GO:0016887">
    <property type="term" value="F:ATP hydrolysis activity"/>
    <property type="evidence" value="ECO:0007669"/>
    <property type="project" value="InterPro"/>
</dbReference>
<sequence>MSNLDAKLRVQTRTQIASLQRRLGVTTVYVTHDQTEALTMGDRIAVLNGGILQQVGTPREMYDRPANVFVAGFIGSPAMNIGTFDVKDGSVKVGSASVPLERSIASAIPDGDNGKVTLGFRPESLDVVSSGTPGSFEVEVNLVEELGSDAFVYGSLKGDAADVDLSAGDTNQVIVRIDPRGVPDKGDVISVSIQAGHSHVFSATSGERLG</sequence>
<reference evidence="2" key="1">
    <citation type="submission" date="2022-06" db="EMBL/GenBank/DDBJ databases">
        <title>Genomic Encyclopedia of Archaeal and Bacterial Type Strains, Phase II (KMG-II): from individual species to whole genera.</title>
        <authorList>
            <person name="Goeker M."/>
        </authorList>
    </citation>
    <scope>NUCLEOTIDE SEQUENCE</scope>
    <source>
        <strain evidence="2">DSM 26652</strain>
    </source>
</reference>
<dbReference type="InterPro" id="IPR047641">
    <property type="entry name" value="ABC_transpr_MalK/UgpC-like"/>
</dbReference>
<dbReference type="PANTHER" id="PTHR43875:SF1">
    <property type="entry name" value="OSMOPROTECTIVE COMPOUNDS UPTAKE ATP-BINDING PROTEIN GGTA"/>
    <property type="match status" value="1"/>
</dbReference>
<evidence type="ECO:0000259" key="1">
    <source>
        <dbReference type="Pfam" id="PF17912"/>
    </source>
</evidence>
<dbReference type="Gene3D" id="3.40.50.300">
    <property type="entry name" value="P-loop containing nucleotide triphosphate hydrolases"/>
    <property type="match status" value="1"/>
</dbReference>
<dbReference type="Pfam" id="PF17912">
    <property type="entry name" value="OB_MalK"/>
    <property type="match status" value="1"/>
</dbReference>
<dbReference type="Proteomes" id="UP001139493">
    <property type="component" value="Unassembled WGS sequence"/>
</dbReference>
<dbReference type="GO" id="GO:0055052">
    <property type="term" value="C:ATP-binding cassette (ABC) transporter complex, substrate-binding subunit-containing"/>
    <property type="evidence" value="ECO:0007669"/>
    <property type="project" value="TreeGrafter"/>
</dbReference>
<evidence type="ECO:0000313" key="4">
    <source>
        <dbReference type="Proteomes" id="UP001139493"/>
    </source>
</evidence>
<accession>A0A9X2GC91</accession>
<protein>
    <recommendedName>
        <fullName evidence="1">MalK-like OB fold domain-containing protein</fullName>
    </recommendedName>
</protein>
<evidence type="ECO:0000313" key="3">
    <source>
        <dbReference type="EMBL" id="MCP2266915.1"/>
    </source>
</evidence>
<organism evidence="2 4">
    <name type="scientific">Promicromonospora thailandica</name>
    <dbReference type="NCBI Taxonomy" id="765201"/>
    <lineage>
        <taxon>Bacteria</taxon>
        <taxon>Bacillati</taxon>
        <taxon>Actinomycetota</taxon>
        <taxon>Actinomycetes</taxon>
        <taxon>Micrococcales</taxon>
        <taxon>Promicromonosporaceae</taxon>
        <taxon>Promicromonospora</taxon>
    </lineage>
</organism>
<dbReference type="EMBL" id="JAMTCS010000012">
    <property type="protein sequence ID" value="MCP2266501.1"/>
    <property type="molecule type" value="Genomic_DNA"/>
</dbReference>
<dbReference type="InterPro" id="IPR008995">
    <property type="entry name" value="Mo/tungstate-bd_C_term_dom"/>
</dbReference>
<dbReference type="EMBL" id="JAMTCS010000014">
    <property type="protein sequence ID" value="MCP2266915.1"/>
    <property type="molecule type" value="Genomic_DNA"/>
</dbReference>
<evidence type="ECO:0000313" key="2">
    <source>
        <dbReference type="EMBL" id="MCP2266501.1"/>
    </source>
</evidence>
<dbReference type="Gene3D" id="2.40.50.100">
    <property type="match status" value="1"/>
</dbReference>
<keyword evidence="4" id="KW-1185">Reference proteome</keyword>
<dbReference type="InterPro" id="IPR027417">
    <property type="entry name" value="P-loop_NTPase"/>
</dbReference>
<dbReference type="SUPFAM" id="SSF50331">
    <property type="entry name" value="MOP-like"/>
    <property type="match status" value="1"/>
</dbReference>
<gene>
    <name evidence="2" type="ORF">APR03_003867</name>
    <name evidence="3" type="ORF">APR03_004285</name>
</gene>
<dbReference type="SUPFAM" id="SSF52540">
    <property type="entry name" value="P-loop containing nucleoside triphosphate hydrolases"/>
    <property type="match status" value="1"/>
</dbReference>
<proteinExistence type="predicted"/>
<comment type="caution">
    <text evidence="2">The sequence shown here is derived from an EMBL/GenBank/DDBJ whole genome shotgun (WGS) entry which is preliminary data.</text>
</comment>